<evidence type="ECO:0000313" key="8">
    <source>
        <dbReference type="EMBL" id="KAJ0963502.1"/>
    </source>
</evidence>
<dbReference type="Proteomes" id="UP001085076">
    <property type="component" value="Miscellaneous, Linkage group lg09"/>
</dbReference>
<dbReference type="EMBL" id="JAGGNH010000009">
    <property type="protein sequence ID" value="KAJ0963502.1"/>
    <property type="molecule type" value="Genomic_DNA"/>
</dbReference>
<keyword evidence="2" id="KW-0805">Transcription regulation</keyword>
<name>A0A9D5BYT1_9LILI</name>
<feature type="domain" description="TCP" evidence="7">
    <location>
        <begin position="49"/>
        <end position="107"/>
    </location>
</feature>
<evidence type="ECO:0000256" key="2">
    <source>
        <dbReference type="ARBA" id="ARBA00023015"/>
    </source>
</evidence>
<proteinExistence type="predicted"/>
<feature type="region of interest" description="Disordered" evidence="6">
    <location>
        <begin position="295"/>
        <end position="315"/>
    </location>
</feature>
<dbReference type="Pfam" id="PF03634">
    <property type="entry name" value="TCP"/>
    <property type="match status" value="1"/>
</dbReference>
<keyword evidence="3" id="KW-0238">DNA-binding</keyword>
<dbReference type="GO" id="GO:0003700">
    <property type="term" value="F:DNA-binding transcription factor activity"/>
    <property type="evidence" value="ECO:0007669"/>
    <property type="project" value="InterPro"/>
</dbReference>
<organism evidence="8 9">
    <name type="scientific">Dioscorea zingiberensis</name>
    <dbReference type="NCBI Taxonomy" id="325984"/>
    <lineage>
        <taxon>Eukaryota</taxon>
        <taxon>Viridiplantae</taxon>
        <taxon>Streptophyta</taxon>
        <taxon>Embryophyta</taxon>
        <taxon>Tracheophyta</taxon>
        <taxon>Spermatophyta</taxon>
        <taxon>Magnoliopsida</taxon>
        <taxon>Liliopsida</taxon>
        <taxon>Dioscoreales</taxon>
        <taxon>Dioscoreaceae</taxon>
        <taxon>Dioscorea</taxon>
    </lineage>
</organism>
<feature type="compositionally biased region" description="Polar residues" evidence="6">
    <location>
        <begin position="295"/>
        <end position="314"/>
    </location>
</feature>
<keyword evidence="9" id="KW-1185">Reference proteome</keyword>
<dbReference type="InterPro" id="IPR005333">
    <property type="entry name" value="Transcription_factor_TCP"/>
</dbReference>
<dbReference type="PROSITE" id="PS51369">
    <property type="entry name" value="TCP"/>
    <property type="match status" value="1"/>
</dbReference>
<keyword evidence="5" id="KW-0539">Nucleus</keyword>
<sequence length="330" mass="36762">MVRDSSEKELFSKQEADHLKENKAAVANSRSWSGLKDPRIVRVSRLFGGKDRHSKVSTIRGLRDRRVRLSVPTAIQLYDLQERLGLNQPSKVVDWLLKATQNEIDKLPPLQIPPGNFIPFPRSSSSIPPPEASQAQAQALLPSFKNSEKASGSGALPAISKSSDDQFEDLALLSRPTLWKTGTYKEIDKSSINEGNEVEHQDVVSVHHGRVYRPIHPSLSGLLHNPLSYNTSFYHYDPSVSLASHPTQEEVSHSHSHCHPPSMLSSPYMVPSLLASYAISQNEFCNKESSHFQIQSPTTSEGFPPNTLRTSPQIGNYPMTYFHSNLAPKH</sequence>
<evidence type="ECO:0000259" key="7">
    <source>
        <dbReference type="PROSITE" id="PS51369"/>
    </source>
</evidence>
<evidence type="ECO:0000256" key="5">
    <source>
        <dbReference type="ARBA" id="ARBA00023242"/>
    </source>
</evidence>
<keyword evidence="4" id="KW-0804">Transcription</keyword>
<evidence type="ECO:0000313" key="9">
    <source>
        <dbReference type="Proteomes" id="UP001085076"/>
    </source>
</evidence>
<dbReference type="PANTHER" id="PTHR31072">
    <property type="entry name" value="TRANSCRIPTION FACTOR TCP4-RELATED"/>
    <property type="match status" value="1"/>
</dbReference>
<evidence type="ECO:0000256" key="6">
    <source>
        <dbReference type="SAM" id="MobiDB-lite"/>
    </source>
</evidence>
<accession>A0A9D5BYT1</accession>
<dbReference type="PANTHER" id="PTHR31072:SF147">
    <property type="entry name" value="TRANSCRIPTION FACTOR TCP13"/>
    <property type="match status" value="1"/>
</dbReference>
<dbReference type="GO" id="GO:0043565">
    <property type="term" value="F:sequence-specific DNA binding"/>
    <property type="evidence" value="ECO:0007669"/>
    <property type="project" value="TreeGrafter"/>
</dbReference>
<evidence type="ECO:0000256" key="1">
    <source>
        <dbReference type="ARBA" id="ARBA00004123"/>
    </source>
</evidence>
<evidence type="ECO:0000256" key="4">
    <source>
        <dbReference type="ARBA" id="ARBA00023163"/>
    </source>
</evidence>
<reference evidence="8" key="1">
    <citation type="submission" date="2021-03" db="EMBL/GenBank/DDBJ databases">
        <authorList>
            <person name="Li Z."/>
            <person name="Yang C."/>
        </authorList>
    </citation>
    <scope>NUCLEOTIDE SEQUENCE</scope>
    <source>
        <strain evidence="8">Dzin_1.0</strain>
        <tissue evidence="8">Leaf</tissue>
    </source>
</reference>
<comment type="caution">
    <text evidence="8">The sequence shown here is derived from an EMBL/GenBank/DDBJ whole genome shotgun (WGS) entry which is preliminary data.</text>
</comment>
<gene>
    <name evidence="8" type="ORF">J5N97_028624</name>
</gene>
<protein>
    <recommendedName>
        <fullName evidence="7">TCP domain-containing protein</fullName>
    </recommendedName>
</protein>
<reference evidence="8" key="2">
    <citation type="journal article" date="2022" name="Hortic Res">
        <title>The genome of Dioscorea zingiberensis sheds light on the biosynthesis, origin and evolution of the medicinally important diosgenin saponins.</title>
        <authorList>
            <person name="Li Y."/>
            <person name="Tan C."/>
            <person name="Li Z."/>
            <person name="Guo J."/>
            <person name="Li S."/>
            <person name="Chen X."/>
            <person name="Wang C."/>
            <person name="Dai X."/>
            <person name="Yang H."/>
            <person name="Song W."/>
            <person name="Hou L."/>
            <person name="Xu J."/>
            <person name="Tong Z."/>
            <person name="Xu A."/>
            <person name="Yuan X."/>
            <person name="Wang W."/>
            <person name="Yang Q."/>
            <person name="Chen L."/>
            <person name="Sun Z."/>
            <person name="Wang K."/>
            <person name="Pan B."/>
            <person name="Chen J."/>
            <person name="Bao Y."/>
            <person name="Liu F."/>
            <person name="Qi X."/>
            <person name="Gang D.R."/>
            <person name="Wen J."/>
            <person name="Li J."/>
        </authorList>
    </citation>
    <scope>NUCLEOTIDE SEQUENCE</scope>
    <source>
        <strain evidence="8">Dzin_1.0</strain>
    </source>
</reference>
<dbReference type="InterPro" id="IPR017887">
    <property type="entry name" value="TF_TCP_subgr"/>
</dbReference>
<dbReference type="GO" id="GO:0005634">
    <property type="term" value="C:nucleus"/>
    <property type="evidence" value="ECO:0007669"/>
    <property type="project" value="UniProtKB-SubCell"/>
</dbReference>
<comment type="subcellular location">
    <subcellularLocation>
        <location evidence="1">Nucleus</location>
    </subcellularLocation>
</comment>
<dbReference type="AlphaFoldDB" id="A0A9D5BYT1"/>
<dbReference type="OrthoDB" id="1927134at2759"/>
<evidence type="ECO:0000256" key="3">
    <source>
        <dbReference type="ARBA" id="ARBA00023125"/>
    </source>
</evidence>